<protein>
    <recommendedName>
        <fullName evidence="3">Nucleotidyl transferase domain-containing protein</fullName>
    </recommendedName>
</protein>
<evidence type="ECO:0000259" key="3">
    <source>
        <dbReference type="Pfam" id="PF00483"/>
    </source>
</evidence>
<dbReference type="SUPFAM" id="SSF53448">
    <property type="entry name" value="Nucleotide-diphospho-sugar transferases"/>
    <property type="match status" value="1"/>
</dbReference>
<dbReference type="OrthoDB" id="9788272at2"/>
<dbReference type="InterPro" id="IPR029044">
    <property type="entry name" value="Nucleotide-diphossugar_trans"/>
</dbReference>
<dbReference type="InterPro" id="IPR054790">
    <property type="entry name" value="MurU"/>
</dbReference>
<dbReference type="GO" id="GO:0016779">
    <property type="term" value="F:nucleotidyltransferase activity"/>
    <property type="evidence" value="ECO:0007669"/>
    <property type="project" value="UniProtKB-KW"/>
</dbReference>
<dbReference type="STRING" id="1121013.GCA_000426365_01243"/>
<dbReference type="RefSeq" id="WP_026816599.1">
    <property type="nucleotide sequence ID" value="NZ_AUFF01000002.1"/>
</dbReference>
<dbReference type="InterPro" id="IPR005835">
    <property type="entry name" value="NTP_transferase_dom"/>
</dbReference>
<dbReference type="PANTHER" id="PTHR43584:SF8">
    <property type="entry name" value="N-ACETYLMURAMATE ALPHA-1-PHOSPHATE URIDYLYLTRANSFERASE"/>
    <property type="match status" value="1"/>
</dbReference>
<comment type="caution">
    <text evidence="4">The sequence shown here is derived from an EMBL/GenBank/DDBJ whole genome shotgun (WGS) entry which is preliminary data.</text>
</comment>
<dbReference type="NCBIfam" id="NF045761">
    <property type="entry name" value="NAMPUrTaseMurU"/>
    <property type="match status" value="1"/>
</dbReference>
<organism evidence="4 5">
    <name type="scientific">Arenimonas composti TR7-09 = DSM 18010</name>
    <dbReference type="NCBI Taxonomy" id="1121013"/>
    <lineage>
        <taxon>Bacteria</taxon>
        <taxon>Pseudomonadati</taxon>
        <taxon>Pseudomonadota</taxon>
        <taxon>Gammaproteobacteria</taxon>
        <taxon>Lysobacterales</taxon>
        <taxon>Lysobacteraceae</taxon>
        <taxon>Arenimonas</taxon>
    </lineage>
</organism>
<dbReference type="InterPro" id="IPR050065">
    <property type="entry name" value="GlmU-like"/>
</dbReference>
<reference evidence="4 5" key="1">
    <citation type="submission" date="2013-09" db="EMBL/GenBank/DDBJ databases">
        <title>Genome sequencing of Arenimonas composti.</title>
        <authorList>
            <person name="Chen F."/>
            <person name="Wang G."/>
        </authorList>
    </citation>
    <scope>NUCLEOTIDE SEQUENCE [LARGE SCALE GENOMIC DNA]</scope>
    <source>
        <strain evidence="4 5">TR7-09</strain>
    </source>
</reference>
<accession>A0A091BI83</accession>
<evidence type="ECO:0000256" key="2">
    <source>
        <dbReference type="ARBA" id="ARBA00022695"/>
    </source>
</evidence>
<evidence type="ECO:0000313" key="5">
    <source>
        <dbReference type="Proteomes" id="UP000029391"/>
    </source>
</evidence>
<evidence type="ECO:0000313" key="4">
    <source>
        <dbReference type="EMBL" id="KFN51451.1"/>
    </source>
</evidence>
<proteinExistence type="predicted"/>
<dbReference type="EMBL" id="AWXU01000005">
    <property type="protein sequence ID" value="KFN51451.1"/>
    <property type="molecule type" value="Genomic_DNA"/>
</dbReference>
<sequence>MKALIFAAGRGERMRPLTDTTPKPLLPVRGKPLIVWHLERLAAIGVREVVVNTSWLAECFEPALGDGARWGLRLHWSYEGPEPLETGGGMLAALPRLGEGPFLGLNGDVWCDADLAALPRDPPGLAHLLLVDNPGHHPGGDFVLGADGRVAAEGAPRLTFAGVGVYRAALLDGWCSAVGDAPGVALDPPRFKLAPVLRAAMARGLVTGQRHAGEWTDVGTIERLRQLGTYPA</sequence>
<dbReference type="Proteomes" id="UP000029391">
    <property type="component" value="Unassembled WGS sequence"/>
</dbReference>
<dbReference type="Gene3D" id="3.90.550.10">
    <property type="entry name" value="Spore Coat Polysaccharide Biosynthesis Protein SpsA, Chain A"/>
    <property type="match status" value="1"/>
</dbReference>
<keyword evidence="1" id="KW-0808">Transferase</keyword>
<name>A0A091BI83_9GAMM</name>
<gene>
    <name evidence="4" type="ORF">P873_02645</name>
</gene>
<dbReference type="AlphaFoldDB" id="A0A091BI83"/>
<keyword evidence="2" id="KW-0548">Nucleotidyltransferase</keyword>
<keyword evidence="5" id="KW-1185">Reference proteome</keyword>
<dbReference type="eggNOG" id="COG1208">
    <property type="taxonomic scope" value="Bacteria"/>
</dbReference>
<dbReference type="CDD" id="cd06422">
    <property type="entry name" value="NTP_transferase_like_1"/>
    <property type="match status" value="1"/>
</dbReference>
<evidence type="ECO:0000256" key="1">
    <source>
        <dbReference type="ARBA" id="ARBA00022679"/>
    </source>
</evidence>
<dbReference type="PANTHER" id="PTHR43584">
    <property type="entry name" value="NUCLEOTIDYL TRANSFERASE"/>
    <property type="match status" value="1"/>
</dbReference>
<feature type="domain" description="Nucleotidyl transferase" evidence="3">
    <location>
        <begin position="2"/>
        <end position="117"/>
    </location>
</feature>
<dbReference type="Pfam" id="PF00483">
    <property type="entry name" value="NTP_transferase"/>
    <property type="match status" value="1"/>
</dbReference>